<evidence type="ECO:0000256" key="7">
    <source>
        <dbReference type="ARBA" id="ARBA00022741"/>
    </source>
</evidence>
<dbReference type="UniPathway" id="UPA00253">
    <property type="reaction ID" value="UER00332"/>
</dbReference>
<dbReference type="GO" id="GO:0009435">
    <property type="term" value="P:NAD+ biosynthetic process"/>
    <property type="evidence" value="ECO:0007669"/>
    <property type="project" value="UniProtKB-UniRule"/>
</dbReference>
<keyword evidence="8 11" id="KW-0067">ATP-binding</keyword>
<dbReference type="EMBL" id="JAATJB010000001">
    <property type="protein sequence ID" value="NJB96054.1"/>
    <property type="molecule type" value="Genomic_DNA"/>
</dbReference>
<keyword evidence="4 11" id="KW-0662">Pyridine nucleotide biosynthesis</keyword>
<dbReference type="PANTHER" id="PTHR39321">
    <property type="entry name" value="NICOTINATE-NUCLEOTIDE ADENYLYLTRANSFERASE-RELATED"/>
    <property type="match status" value="1"/>
</dbReference>
<dbReference type="SUPFAM" id="SSF52374">
    <property type="entry name" value="Nucleotidylyl transferase"/>
    <property type="match status" value="1"/>
</dbReference>
<evidence type="ECO:0000313" key="14">
    <source>
        <dbReference type="EMBL" id="NJB96054.1"/>
    </source>
</evidence>
<organism evidence="14 15">
    <name type="scientific">Sphingomonas trueperi</name>
    <dbReference type="NCBI Taxonomy" id="53317"/>
    <lineage>
        <taxon>Bacteria</taxon>
        <taxon>Pseudomonadati</taxon>
        <taxon>Pseudomonadota</taxon>
        <taxon>Alphaproteobacteria</taxon>
        <taxon>Sphingomonadales</taxon>
        <taxon>Sphingomonadaceae</taxon>
        <taxon>Sphingomonas</taxon>
    </lineage>
</organism>
<dbReference type="NCBIfam" id="NF000843">
    <property type="entry name" value="PRK00071.2-2"/>
    <property type="match status" value="1"/>
</dbReference>
<dbReference type="Proteomes" id="UP000531251">
    <property type="component" value="Unassembled WGS sequence"/>
</dbReference>
<dbReference type="CDD" id="cd02165">
    <property type="entry name" value="NMNAT"/>
    <property type="match status" value="1"/>
</dbReference>
<keyword evidence="7 11" id="KW-0547">Nucleotide-binding</keyword>
<keyword evidence="5 11" id="KW-0808">Transferase</keyword>
<evidence type="ECO:0000256" key="9">
    <source>
        <dbReference type="ARBA" id="ARBA00023027"/>
    </source>
</evidence>
<comment type="function">
    <text evidence="1 11">Catalyzes the reversible adenylation of nicotinate mononucleotide (NaMN) to nicotinic acid adenine dinucleotide (NaAD).</text>
</comment>
<evidence type="ECO:0000256" key="3">
    <source>
        <dbReference type="ARBA" id="ARBA00009014"/>
    </source>
</evidence>
<dbReference type="GO" id="GO:0004515">
    <property type="term" value="F:nicotinate-nucleotide adenylyltransferase activity"/>
    <property type="evidence" value="ECO:0007669"/>
    <property type="project" value="UniProtKB-UniRule"/>
</dbReference>
<evidence type="ECO:0000256" key="1">
    <source>
        <dbReference type="ARBA" id="ARBA00002324"/>
    </source>
</evidence>
<dbReference type="PANTHER" id="PTHR39321:SF3">
    <property type="entry name" value="PHOSPHOPANTETHEINE ADENYLYLTRANSFERASE"/>
    <property type="match status" value="1"/>
</dbReference>
<gene>
    <name evidence="11" type="primary">nadD</name>
    <name evidence="14" type="ORF">GGR89_000346</name>
</gene>
<comment type="pathway">
    <text evidence="2 11">Cofactor biosynthesis; NAD(+) biosynthesis; deamido-NAD(+) from nicotinate D-ribonucleotide: step 1/1.</text>
</comment>
<keyword evidence="15" id="KW-1185">Reference proteome</keyword>
<dbReference type="InterPro" id="IPR004821">
    <property type="entry name" value="Cyt_trans-like"/>
</dbReference>
<feature type="region of interest" description="Disordered" evidence="12">
    <location>
        <begin position="214"/>
        <end position="238"/>
    </location>
</feature>
<accession>A0A7X5XVE0</accession>
<dbReference type="Gene3D" id="3.40.50.620">
    <property type="entry name" value="HUPs"/>
    <property type="match status" value="1"/>
</dbReference>
<evidence type="ECO:0000256" key="2">
    <source>
        <dbReference type="ARBA" id="ARBA00005019"/>
    </source>
</evidence>
<evidence type="ECO:0000256" key="12">
    <source>
        <dbReference type="SAM" id="MobiDB-lite"/>
    </source>
</evidence>
<name>A0A7X5XVE0_9SPHN</name>
<dbReference type="EC" id="2.7.7.18" evidence="11"/>
<feature type="domain" description="Cytidyltransferase-like" evidence="13">
    <location>
        <begin position="25"/>
        <end position="204"/>
    </location>
</feature>
<dbReference type="GO" id="GO:0005524">
    <property type="term" value="F:ATP binding"/>
    <property type="evidence" value="ECO:0007669"/>
    <property type="project" value="UniProtKB-KW"/>
</dbReference>
<evidence type="ECO:0000256" key="6">
    <source>
        <dbReference type="ARBA" id="ARBA00022695"/>
    </source>
</evidence>
<sequence>MPGIGLAAVDGRGILARHPLKRIGLLGGSFNPAHRGHRRLSLHALRALDLDEVWWMVSPGNPLKDKAGMAPFQARMASARAMARHAPIRPTAIEKRMKTRYTADTLTKLPRLYPNHRFIWLMGADNLAQFHRWERWRHIARQVPIAVIARPGYDRGAHASPAMGWLRRAVRPAGQAKHWTRWRLPALVLLRFRPDPTSATRLRAADPAWHRRFLGSSPQLEQESPAPSPPTLHKPSLD</sequence>
<dbReference type="InterPro" id="IPR005248">
    <property type="entry name" value="NadD/NMNAT"/>
</dbReference>
<comment type="similarity">
    <text evidence="3 11">Belongs to the NadD family.</text>
</comment>
<comment type="caution">
    <text evidence="14">The sequence shown here is derived from an EMBL/GenBank/DDBJ whole genome shotgun (WGS) entry which is preliminary data.</text>
</comment>
<dbReference type="InterPro" id="IPR014729">
    <property type="entry name" value="Rossmann-like_a/b/a_fold"/>
</dbReference>
<keyword evidence="9 11" id="KW-0520">NAD</keyword>
<reference evidence="14 15" key="1">
    <citation type="submission" date="2020-03" db="EMBL/GenBank/DDBJ databases">
        <title>Genomic Encyclopedia of Type Strains, Phase IV (KMG-IV): sequencing the most valuable type-strain genomes for metagenomic binning, comparative biology and taxonomic classification.</title>
        <authorList>
            <person name="Goeker M."/>
        </authorList>
    </citation>
    <scope>NUCLEOTIDE SEQUENCE [LARGE SCALE GENOMIC DNA]</scope>
    <source>
        <strain evidence="14 15">DSM 7225</strain>
    </source>
</reference>
<evidence type="ECO:0000259" key="13">
    <source>
        <dbReference type="Pfam" id="PF01467"/>
    </source>
</evidence>
<dbReference type="Pfam" id="PF01467">
    <property type="entry name" value="CTP_transf_like"/>
    <property type="match status" value="1"/>
</dbReference>
<evidence type="ECO:0000256" key="5">
    <source>
        <dbReference type="ARBA" id="ARBA00022679"/>
    </source>
</evidence>
<protein>
    <recommendedName>
        <fullName evidence="11">Probable nicotinate-nucleotide adenylyltransferase</fullName>
        <ecNumber evidence="11">2.7.7.18</ecNumber>
    </recommendedName>
    <alternativeName>
        <fullName evidence="11">Deamido-NAD(+) diphosphorylase</fullName>
    </alternativeName>
    <alternativeName>
        <fullName evidence="11">Deamido-NAD(+) pyrophosphorylase</fullName>
    </alternativeName>
    <alternativeName>
        <fullName evidence="11">Nicotinate mononucleotide adenylyltransferase</fullName>
        <shortName evidence="11">NaMN adenylyltransferase</shortName>
    </alternativeName>
</protein>
<evidence type="ECO:0000256" key="8">
    <source>
        <dbReference type="ARBA" id="ARBA00022840"/>
    </source>
</evidence>
<evidence type="ECO:0000313" key="15">
    <source>
        <dbReference type="Proteomes" id="UP000531251"/>
    </source>
</evidence>
<dbReference type="AlphaFoldDB" id="A0A7X5XVE0"/>
<evidence type="ECO:0000256" key="4">
    <source>
        <dbReference type="ARBA" id="ARBA00022642"/>
    </source>
</evidence>
<proteinExistence type="inferred from homology"/>
<comment type="catalytic activity">
    <reaction evidence="10 11">
        <text>nicotinate beta-D-ribonucleotide + ATP + H(+) = deamido-NAD(+) + diphosphate</text>
        <dbReference type="Rhea" id="RHEA:22860"/>
        <dbReference type="ChEBI" id="CHEBI:15378"/>
        <dbReference type="ChEBI" id="CHEBI:30616"/>
        <dbReference type="ChEBI" id="CHEBI:33019"/>
        <dbReference type="ChEBI" id="CHEBI:57502"/>
        <dbReference type="ChEBI" id="CHEBI:58437"/>
        <dbReference type="EC" id="2.7.7.18"/>
    </reaction>
</comment>
<evidence type="ECO:0000256" key="10">
    <source>
        <dbReference type="ARBA" id="ARBA00048721"/>
    </source>
</evidence>
<dbReference type="HAMAP" id="MF_00244">
    <property type="entry name" value="NaMN_adenylyltr"/>
    <property type="match status" value="1"/>
</dbReference>
<keyword evidence="6 11" id="KW-0548">Nucleotidyltransferase</keyword>
<evidence type="ECO:0000256" key="11">
    <source>
        <dbReference type="HAMAP-Rule" id="MF_00244"/>
    </source>
</evidence>